<reference evidence="1 2" key="1">
    <citation type="journal article" date="2014" name="Nat. Genet.">
        <title>Genome and transcriptome of the porcine whipworm Trichuris suis.</title>
        <authorList>
            <person name="Jex A.R."/>
            <person name="Nejsum P."/>
            <person name="Schwarz E.M."/>
            <person name="Hu L."/>
            <person name="Young N.D."/>
            <person name="Hall R.S."/>
            <person name="Korhonen P.K."/>
            <person name="Liao S."/>
            <person name="Thamsborg S."/>
            <person name="Xia J."/>
            <person name="Xu P."/>
            <person name="Wang S."/>
            <person name="Scheerlinck J.P."/>
            <person name="Hofmann A."/>
            <person name="Sternberg P.W."/>
            <person name="Wang J."/>
            <person name="Gasser R.B."/>
        </authorList>
    </citation>
    <scope>NUCLEOTIDE SEQUENCE [LARGE SCALE GENOMIC DNA]</scope>
    <source>
        <strain evidence="1">DCEP-RM93M</strain>
    </source>
</reference>
<dbReference type="Proteomes" id="UP000030764">
    <property type="component" value="Unassembled WGS sequence"/>
</dbReference>
<gene>
    <name evidence="1" type="ORF">M513_14311</name>
</gene>
<keyword evidence="2" id="KW-1185">Reference proteome</keyword>
<dbReference type="EMBL" id="KL364490">
    <property type="protein sequence ID" value="KFD44812.1"/>
    <property type="molecule type" value="Genomic_DNA"/>
</dbReference>
<dbReference type="AlphaFoldDB" id="A0A085LIL6"/>
<protein>
    <submittedName>
        <fullName evidence="1">Uncharacterized protein</fullName>
    </submittedName>
</protein>
<evidence type="ECO:0000313" key="2">
    <source>
        <dbReference type="Proteomes" id="UP000030764"/>
    </source>
</evidence>
<accession>A0A085LIL6</accession>
<organism evidence="1 2">
    <name type="scientific">Trichuris suis</name>
    <name type="common">pig whipworm</name>
    <dbReference type="NCBI Taxonomy" id="68888"/>
    <lineage>
        <taxon>Eukaryota</taxon>
        <taxon>Metazoa</taxon>
        <taxon>Ecdysozoa</taxon>
        <taxon>Nematoda</taxon>
        <taxon>Enoplea</taxon>
        <taxon>Dorylaimia</taxon>
        <taxon>Trichinellida</taxon>
        <taxon>Trichuridae</taxon>
        <taxon>Trichuris</taxon>
    </lineage>
</organism>
<name>A0A085LIL6_9BILA</name>
<sequence length="111" mass="12906">MVNVEKEERPLVQKMKTSNGPWTLDTSTAISRAWQKGPMVAAPASFFVIRTSDQHERTTKKWTTRLWVMMSVVICYTTKTEERQEKEMDPERNGTGQLNLKIFKVDRCQIV</sequence>
<proteinExistence type="predicted"/>
<evidence type="ECO:0000313" key="1">
    <source>
        <dbReference type="EMBL" id="KFD44812.1"/>
    </source>
</evidence>